<dbReference type="GO" id="GO:0048512">
    <property type="term" value="P:circadian behavior"/>
    <property type="evidence" value="ECO:0007669"/>
    <property type="project" value="TreeGrafter"/>
</dbReference>
<dbReference type="GO" id="GO:0050804">
    <property type="term" value="P:modulation of chemical synaptic transmission"/>
    <property type="evidence" value="ECO:0007669"/>
    <property type="project" value="TreeGrafter"/>
</dbReference>
<evidence type="ECO:0000313" key="4">
    <source>
        <dbReference type="Proteomes" id="UP000288716"/>
    </source>
</evidence>
<dbReference type="InterPro" id="IPR000210">
    <property type="entry name" value="BTB/POZ_dom"/>
</dbReference>
<organism evidence="3 4">
    <name type="scientific">Leptotrombidium deliense</name>
    <dbReference type="NCBI Taxonomy" id="299467"/>
    <lineage>
        <taxon>Eukaryota</taxon>
        <taxon>Metazoa</taxon>
        <taxon>Ecdysozoa</taxon>
        <taxon>Arthropoda</taxon>
        <taxon>Chelicerata</taxon>
        <taxon>Arachnida</taxon>
        <taxon>Acari</taxon>
        <taxon>Acariformes</taxon>
        <taxon>Trombidiformes</taxon>
        <taxon>Prostigmata</taxon>
        <taxon>Anystina</taxon>
        <taxon>Parasitengona</taxon>
        <taxon>Trombiculoidea</taxon>
        <taxon>Trombiculidae</taxon>
        <taxon>Leptotrombidium</taxon>
    </lineage>
</organism>
<protein>
    <recommendedName>
        <fullName evidence="2">BTB domain-containing protein</fullName>
    </recommendedName>
</protein>
<dbReference type="CDD" id="cd18186">
    <property type="entry name" value="BTB_POZ_ZBTB_KLHL-like"/>
    <property type="match status" value="1"/>
</dbReference>
<proteinExistence type="predicted"/>
<dbReference type="Gene3D" id="3.30.710.10">
    <property type="entry name" value="Potassium Channel Kv1.1, Chain A"/>
    <property type="match status" value="1"/>
</dbReference>
<dbReference type="InterPro" id="IPR052407">
    <property type="entry name" value="BTB_POZ_domain_cont_9"/>
</dbReference>
<gene>
    <name evidence="3" type="ORF">B4U80_11673</name>
</gene>
<dbReference type="GO" id="GO:0008344">
    <property type="term" value="P:adult locomotory behavior"/>
    <property type="evidence" value="ECO:0007669"/>
    <property type="project" value="TreeGrafter"/>
</dbReference>
<dbReference type="Pfam" id="PF00651">
    <property type="entry name" value="BTB"/>
    <property type="match status" value="1"/>
</dbReference>
<evidence type="ECO:0000259" key="2">
    <source>
        <dbReference type="PROSITE" id="PS50097"/>
    </source>
</evidence>
<feature type="region of interest" description="Disordered" evidence="1">
    <location>
        <begin position="256"/>
        <end position="277"/>
    </location>
</feature>
<dbReference type="AlphaFoldDB" id="A0A443S3U7"/>
<keyword evidence="4" id="KW-1185">Reference proteome</keyword>
<dbReference type="GO" id="GO:0005737">
    <property type="term" value="C:cytoplasm"/>
    <property type="evidence" value="ECO:0007669"/>
    <property type="project" value="TreeGrafter"/>
</dbReference>
<dbReference type="SUPFAM" id="SSF54695">
    <property type="entry name" value="POZ domain"/>
    <property type="match status" value="1"/>
</dbReference>
<dbReference type="EMBL" id="NCKV01009447">
    <property type="protein sequence ID" value="RWS22218.1"/>
    <property type="molecule type" value="Genomic_DNA"/>
</dbReference>
<sequence length="552" mass="63385">MSTEEKFNPLSLITAKYLFNEDLSDVTFVVLNDETGEKETIFGHKFILADNCPYFKNLFYGESKSEKAILINKSVKIMKPLLEYVYTKKIAEEIGFETSLSLCELAMEMKYDSLFIYIFGKGLSERIIDTEITIENISIIYFISKKFSLESVVQRCNRFVESNAKDIIGDKLFTKLEIFVARKVVREAVKVMDNVEVFKAIANRIESVGADNSAILLKLLNLTKIDQKNFAKFIRPTKLINDYEYFAAFWTEDTDRDLPSTTNKRETDSKRKSVVSVQHSTHKRVKHELTDVRVSIEPLVPATEQTAKNQSSVVSNVKETRRKSDAFMFPDKGETVVFEFKEAITGNCLKFALSEERIYSFDVHVGSDAKKLKAIAQYAVGIGKQKFIFNEMDVKFVKITSLSNAIKIQLIPESLKILSSEKTTKYQLLRPTKNMLCSSLISREMIFDVPKGRTPRTAENFVYQVLRYPCYVNSIALYFKRKPSQSLDVFIKEDLSASFESVYRQTPSQFKPLIVRFELKRVFVIKIRSNDLNKIITKVECPATETADSDYE</sequence>
<dbReference type="STRING" id="299467.A0A443S3U7"/>
<dbReference type="PROSITE" id="PS50097">
    <property type="entry name" value="BTB"/>
    <property type="match status" value="1"/>
</dbReference>
<dbReference type="VEuPathDB" id="VectorBase:LDEU009822"/>
<dbReference type="PANTHER" id="PTHR46306">
    <property type="entry name" value="BTB/POZ DOMAIN-CONTAINING PROTEIN 9"/>
    <property type="match status" value="1"/>
</dbReference>
<dbReference type="InterPro" id="IPR011333">
    <property type="entry name" value="SKP1/BTB/POZ_sf"/>
</dbReference>
<dbReference type="Proteomes" id="UP000288716">
    <property type="component" value="Unassembled WGS sequence"/>
</dbReference>
<dbReference type="SMART" id="SM00225">
    <property type="entry name" value="BTB"/>
    <property type="match status" value="1"/>
</dbReference>
<feature type="domain" description="BTB" evidence="2">
    <location>
        <begin position="24"/>
        <end position="94"/>
    </location>
</feature>
<comment type="caution">
    <text evidence="3">The sequence shown here is derived from an EMBL/GenBank/DDBJ whole genome shotgun (WGS) entry which is preliminary data.</text>
</comment>
<accession>A0A443S3U7</accession>
<name>A0A443S3U7_9ACAR</name>
<evidence type="ECO:0000256" key="1">
    <source>
        <dbReference type="SAM" id="MobiDB-lite"/>
    </source>
</evidence>
<dbReference type="PANTHER" id="PTHR46306:SF1">
    <property type="entry name" value="BTB_POZ DOMAIN-CONTAINING PROTEIN 9"/>
    <property type="match status" value="1"/>
</dbReference>
<reference evidence="3 4" key="1">
    <citation type="journal article" date="2018" name="Gigascience">
        <title>Genomes of trombidid mites reveal novel predicted allergens and laterally-transferred genes associated with secondary metabolism.</title>
        <authorList>
            <person name="Dong X."/>
            <person name="Chaisiri K."/>
            <person name="Xia D."/>
            <person name="Armstrong S.D."/>
            <person name="Fang Y."/>
            <person name="Donnelly M.J."/>
            <person name="Kadowaki T."/>
            <person name="McGarry J.W."/>
            <person name="Darby A.C."/>
            <person name="Makepeace B.L."/>
        </authorList>
    </citation>
    <scope>NUCLEOTIDE SEQUENCE [LARGE SCALE GENOMIC DNA]</scope>
    <source>
        <strain evidence="3">UoL-UT</strain>
    </source>
</reference>
<evidence type="ECO:0000313" key="3">
    <source>
        <dbReference type="EMBL" id="RWS22218.1"/>
    </source>
</evidence>